<evidence type="ECO:0000313" key="3">
    <source>
        <dbReference type="Proteomes" id="UP000298416"/>
    </source>
</evidence>
<accession>A0A8X8XG82</accession>
<organism evidence="2">
    <name type="scientific">Salvia splendens</name>
    <name type="common">Scarlet sage</name>
    <dbReference type="NCBI Taxonomy" id="180675"/>
    <lineage>
        <taxon>Eukaryota</taxon>
        <taxon>Viridiplantae</taxon>
        <taxon>Streptophyta</taxon>
        <taxon>Embryophyta</taxon>
        <taxon>Tracheophyta</taxon>
        <taxon>Spermatophyta</taxon>
        <taxon>Magnoliopsida</taxon>
        <taxon>eudicotyledons</taxon>
        <taxon>Gunneridae</taxon>
        <taxon>Pentapetalae</taxon>
        <taxon>asterids</taxon>
        <taxon>lamiids</taxon>
        <taxon>Lamiales</taxon>
        <taxon>Lamiaceae</taxon>
        <taxon>Nepetoideae</taxon>
        <taxon>Mentheae</taxon>
        <taxon>Salviinae</taxon>
        <taxon>Salvia</taxon>
        <taxon>Salvia subgen. Calosphace</taxon>
        <taxon>core Calosphace</taxon>
    </lineage>
</organism>
<feature type="region of interest" description="Disordered" evidence="1">
    <location>
        <begin position="1"/>
        <end position="45"/>
    </location>
</feature>
<dbReference type="AlphaFoldDB" id="A0A8X8XG82"/>
<reference evidence="2" key="1">
    <citation type="submission" date="2018-01" db="EMBL/GenBank/DDBJ databases">
        <authorList>
            <person name="Mao J.F."/>
        </authorList>
    </citation>
    <scope>NUCLEOTIDE SEQUENCE</scope>
    <source>
        <strain evidence="2">Huo1</strain>
        <tissue evidence="2">Leaf</tissue>
    </source>
</reference>
<dbReference type="Proteomes" id="UP000298416">
    <property type="component" value="Unassembled WGS sequence"/>
</dbReference>
<keyword evidence="3" id="KW-1185">Reference proteome</keyword>
<evidence type="ECO:0000313" key="2">
    <source>
        <dbReference type="EMBL" id="KAG6412264.1"/>
    </source>
</evidence>
<protein>
    <submittedName>
        <fullName evidence="2">Uncharacterized protein</fullName>
    </submittedName>
</protein>
<dbReference type="EMBL" id="PNBA02000009">
    <property type="protein sequence ID" value="KAG6412264.1"/>
    <property type="molecule type" value="Genomic_DNA"/>
</dbReference>
<evidence type="ECO:0000256" key="1">
    <source>
        <dbReference type="SAM" id="MobiDB-lite"/>
    </source>
</evidence>
<feature type="region of interest" description="Disordered" evidence="1">
    <location>
        <begin position="87"/>
        <end position="109"/>
    </location>
</feature>
<comment type="caution">
    <text evidence="2">The sequence shown here is derived from an EMBL/GenBank/DDBJ whole genome shotgun (WGS) entry which is preliminary data.</text>
</comment>
<proteinExistence type="predicted"/>
<gene>
    <name evidence="2" type="ORF">SASPL_124938</name>
</gene>
<reference evidence="2" key="2">
    <citation type="submission" date="2020-08" db="EMBL/GenBank/DDBJ databases">
        <title>Plant Genome Project.</title>
        <authorList>
            <person name="Zhang R.-G."/>
        </authorList>
    </citation>
    <scope>NUCLEOTIDE SEQUENCE</scope>
    <source>
        <strain evidence="2">Huo1</strain>
        <tissue evidence="2">Leaf</tissue>
    </source>
</reference>
<name>A0A8X8XG82_SALSN</name>
<sequence>MNKPAYQQKEEYENKRSQNLKSGDKSAAAYAAENSARQDAPPAAQGCQARDVIPLVYLKSPGNSLLPASDLESVTWGEAVTMKKGLSRRLTTGEAPRKQSWSHGGQAED</sequence>